<dbReference type="GO" id="GO:0005576">
    <property type="term" value="C:extracellular region"/>
    <property type="evidence" value="ECO:0007669"/>
    <property type="project" value="InterPro"/>
</dbReference>
<evidence type="ECO:0000313" key="4">
    <source>
        <dbReference type="EMBL" id="KAF4509833.1"/>
    </source>
</evidence>
<feature type="compositionally biased region" description="Basic and acidic residues" evidence="1">
    <location>
        <begin position="64"/>
        <end position="79"/>
    </location>
</feature>
<dbReference type="SMART" id="SM00198">
    <property type="entry name" value="SCP"/>
    <property type="match status" value="1"/>
</dbReference>
<evidence type="ECO:0000313" key="5">
    <source>
        <dbReference type="Proteomes" id="UP000557566"/>
    </source>
</evidence>
<feature type="compositionally biased region" description="Low complexity" evidence="1">
    <location>
        <begin position="125"/>
        <end position="137"/>
    </location>
</feature>
<dbReference type="PRINTS" id="PR00837">
    <property type="entry name" value="V5TPXLIKE"/>
</dbReference>
<feature type="chain" id="PRO_5034212879" description="SCP domain-containing protein" evidence="2">
    <location>
        <begin position="18"/>
        <end position="329"/>
    </location>
</feature>
<dbReference type="PANTHER" id="PTHR10334">
    <property type="entry name" value="CYSTEINE-RICH SECRETORY PROTEIN-RELATED"/>
    <property type="match status" value="1"/>
</dbReference>
<feature type="compositionally biased region" description="Pro residues" evidence="1">
    <location>
        <begin position="141"/>
        <end position="153"/>
    </location>
</feature>
<feature type="domain" description="SCP" evidence="3">
    <location>
        <begin position="171"/>
        <end position="313"/>
    </location>
</feature>
<dbReference type="InterPro" id="IPR014044">
    <property type="entry name" value="CAP_dom"/>
</dbReference>
<dbReference type="Proteomes" id="UP000557566">
    <property type="component" value="Unassembled WGS sequence"/>
</dbReference>
<gene>
    <name evidence="4" type="ORF">G6O67_001773</name>
</gene>
<protein>
    <recommendedName>
        <fullName evidence="3">SCP domain-containing protein</fullName>
    </recommendedName>
</protein>
<sequence length="329" mass="36104">MKPSMFLVATSALLASAGPIKDVEKRAPVKTVTQWVYATEVSTATVTLAPGQETPAGKKQPAKQAKEQPLRFHDVKDYPELAPANMFAEPPTDVVVDPPRRQRPAPRPSQRHWNYGYQPPRKARPTAAPKPKASAPKEPAPKQPTPKQPAPKEPAPKEPEPSYPAGGNLDEYAKSMLDKHNEARREHNVPAFKWNNELAQAAQSSAQNCIQNHDNHGRGFGQNLAWLWTSDRTGTATKVALGGVKSWYDEKNNFGNLYGVADPTSGDFNAIGHYTQMVWKATDEVGCATHRCSNSKVDWVTVCNYKKPGNVPGQFGVMVSQPSSSYSRV</sequence>
<accession>A0A8H4PT32</accession>
<evidence type="ECO:0000259" key="3">
    <source>
        <dbReference type="SMART" id="SM00198"/>
    </source>
</evidence>
<reference evidence="4 5" key="1">
    <citation type="journal article" date="2020" name="Genome Biol. Evol.">
        <title>A new high-quality draft genome assembly of the Chinese cordyceps Ophiocordyceps sinensis.</title>
        <authorList>
            <person name="Shu R."/>
            <person name="Zhang J."/>
            <person name="Meng Q."/>
            <person name="Zhang H."/>
            <person name="Zhou G."/>
            <person name="Li M."/>
            <person name="Wu P."/>
            <person name="Zhao Y."/>
            <person name="Chen C."/>
            <person name="Qin Q."/>
        </authorList>
    </citation>
    <scope>NUCLEOTIDE SEQUENCE [LARGE SCALE GENOMIC DNA]</scope>
    <source>
        <strain evidence="4 5">IOZ07</strain>
    </source>
</reference>
<organism evidence="4 5">
    <name type="scientific">Ophiocordyceps sinensis</name>
    <dbReference type="NCBI Taxonomy" id="72228"/>
    <lineage>
        <taxon>Eukaryota</taxon>
        <taxon>Fungi</taxon>
        <taxon>Dikarya</taxon>
        <taxon>Ascomycota</taxon>
        <taxon>Pezizomycotina</taxon>
        <taxon>Sordariomycetes</taxon>
        <taxon>Hypocreomycetidae</taxon>
        <taxon>Hypocreales</taxon>
        <taxon>Ophiocordycipitaceae</taxon>
        <taxon>Ophiocordyceps</taxon>
    </lineage>
</organism>
<dbReference type="InterPro" id="IPR035940">
    <property type="entry name" value="CAP_sf"/>
</dbReference>
<feature type="region of interest" description="Disordered" evidence="1">
    <location>
        <begin position="46"/>
        <end position="167"/>
    </location>
</feature>
<dbReference type="InterPro" id="IPR018244">
    <property type="entry name" value="Allrgn_V5/Tpx1_CS"/>
</dbReference>
<dbReference type="Pfam" id="PF00188">
    <property type="entry name" value="CAP"/>
    <property type="match status" value="1"/>
</dbReference>
<dbReference type="EMBL" id="JAAVMX010000003">
    <property type="protein sequence ID" value="KAF4509833.1"/>
    <property type="molecule type" value="Genomic_DNA"/>
</dbReference>
<keyword evidence="2" id="KW-0732">Signal</keyword>
<feature type="signal peptide" evidence="2">
    <location>
        <begin position="1"/>
        <end position="17"/>
    </location>
</feature>
<proteinExistence type="predicted"/>
<dbReference type="Gene3D" id="3.40.33.10">
    <property type="entry name" value="CAP"/>
    <property type="match status" value="1"/>
</dbReference>
<evidence type="ECO:0000256" key="2">
    <source>
        <dbReference type="SAM" id="SignalP"/>
    </source>
</evidence>
<dbReference type="AlphaFoldDB" id="A0A8H4PT32"/>
<comment type="caution">
    <text evidence="4">The sequence shown here is derived from an EMBL/GenBank/DDBJ whole genome shotgun (WGS) entry which is preliminary data.</text>
</comment>
<name>A0A8H4PT32_9HYPO</name>
<evidence type="ECO:0000256" key="1">
    <source>
        <dbReference type="SAM" id="MobiDB-lite"/>
    </source>
</evidence>
<dbReference type="OrthoDB" id="337038at2759"/>
<dbReference type="InterPro" id="IPR001283">
    <property type="entry name" value="CRISP-related"/>
</dbReference>
<dbReference type="SUPFAM" id="SSF55797">
    <property type="entry name" value="PR-1-like"/>
    <property type="match status" value="1"/>
</dbReference>
<keyword evidence="5" id="KW-1185">Reference proteome</keyword>
<dbReference type="PROSITE" id="PS01009">
    <property type="entry name" value="CRISP_1"/>
    <property type="match status" value="1"/>
</dbReference>